<keyword evidence="9" id="KW-1185">Reference proteome</keyword>
<dbReference type="GO" id="GO:0004869">
    <property type="term" value="F:cysteine-type endopeptidase inhibitor activity"/>
    <property type="evidence" value="ECO:0007669"/>
    <property type="project" value="UniProtKB-KW"/>
</dbReference>
<keyword evidence="5" id="KW-0789">Thiol protease inhibitor</keyword>
<evidence type="ECO:0000313" key="9">
    <source>
        <dbReference type="Proteomes" id="UP000011087"/>
    </source>
</evidence>
<dbReference type="InterPro" id="IPR046350">
    <property type="entry name" value="Cystatin_sf"/>
</dbReference>
<dbReference type="SUPFAM" id="SSF54403">
    <property type="entry name" value="Cystatin/monellin"/>
    <property type="match status" value="1"/>
</dbReference>
<gene>
    <name evidence="7" type="ORF">GUITHDRAFT_156393</name>
</gene>
<dbReference type="Pfam" id="PF00031">
    <property type="entry name" value="Cystatin"/>
    <property type="match status" value="1"/>
</dbReference>
<evidence type="ECO:0000313" key="8">
    <source>
        <dbReference type="EnsemblProtists" id="EKX32219"/>
    </source>
</evidence>
<evidence type="ECO:0000256" key="5">
    <source>
        <dbReference type="ARBA" id="ARBA00022704"/>
    </source>
</evidence>
<dbReference type="EMBL" id="JH993204">
    <property type="protein sequence ID" value="EKX32219.1"/>
    <property type="molecule type" value="Genomic_DNA"/>
</dbReference>
<evidence type="ECO:0000259" key="6">
    <source>
        <dbReference type="Pfam" id="PF00031"/>
    </source>
</evidence>
<name>L1I8J8_GUITC</name>
<evidence type="ECO:0000256" key="4">
    <source>
        <dbReference type="ARBA" id="ARBA00022690"/>
    </source>
</evidence>
<reference evidence="7 9" key="1">
    <citation type="journal article" date="2012" name="Nature">
        <title>Algal genomes reveal evolutionary mosaicism and the fate of nucleomorphs.</title>
        <authorList>
            <consortium name="DOE Joint Genome Institute"/>
            <person name="Curtis B.A."/>
            <person name="Tanifuji G."/>
            <person name="Burki F."/>
            <person name="Gruber A."/>
            <person name="Irimia M."/>
            <person name="Maruyama S."/>
            <person name="Arias M.C."/>
            <person name="Ball S.G."/>
            <person name="Gile G.H."/>
            <person name="Hirakawa Y."/>
            <person name="Hopkins J.F."/>
            <person name="Kuo A."/>
            <person name="Rensing S.A."/>
            <person name="Schmutz J."/>
            <person name="Symeonidi A."/>
            <person name="Elias M."/>
            <person name="Eveleigh R.J."/>
            <person name="Herman E.K."/>
            <person name="Klute M.J."/>
            <person name="Nakayama T."/>
            <person name="Obornik M."/>
            <person name="Reyes-Prieto A."/>
            <person name="Armbrust E.V."/>
            <person name="Aves S.J."/>
            <person name="Beiko R.G."/>
            <person name="Coutinho P."/>
            <person name="Dacks J.B."/>
            <person name="Durnford D.G."/>
            <person name="Fast N.M."/>
            <person name="Green B.R."/>
            <person name="Grisdale C.J."/>
            <person name="Hempel F."/>
            <person name="Henrissat B."/>
            <person name="Hoppner M.P."/>
            <person name="Ishida K."/>
            <person name="Kim E."/>
            <person name="Koreny L."/>
            <person name="Kroth P.G."/>
            <person name="Liu Y."/>
            <person name="Malik S.B."/>
            <person name="Maier U.G."/>
            <person name="McRose D."/>
            <person name="Mock T."/>
            <person name="Neilson J.A."/>
            <person name="Onodera N.T."/>
            <person name="Poole A.M."/>
            <person name="Pritham E.J."/>
            <person name="Richards T.A."/>
            <person name="Rocap G."/>
            <person name="Roy S.W."/>
            <person name="Sarai C."/>
            <person name="Schaack S."/>
            <person name="Shirato S."/>
            <person name="Slamovits C.H."/>
            <person name="Spencer D.F."/>
            <person name="Suzuki S."/>
            <person name="Worden A.Z."/>
            <person name="Zauner S."/>
            <person name="Barry K."/>
            <person name="Bell C."/>
            <person name="Bharti A.K."/>
            <person name="Crow J.A."/>
            <person name="Grimwood J."/>
            <person name="Kramer R."/>
            <person name="Lindquist E."/>
            <person name="Lucas S."/>
            <person name="Salamov A."/>
            <person name="McFadden G.I."/>
            <person name="Lane C.E."/>
            <person name="Keeling P.J."/>
            <person name="Gray M.W."/>
            <person name="Grigoriev I.V."/>
            <person name="Archibald J.M."/>
        </authorList>
    </citation>
    <scope>NUCLEOTIDE SEQUENCE</scope>
    <source>
        <strain evidence="7 9">CCMP2712</strain>
    </source>
</reference>
<evidence type="ECO:0000256" key="3">
    <source>
        <dbReference type="ARBA" id="ARBA00022490"/>
    </source>
</evidence>
<comment type="subcellular location">
    <subcellularLocation>
        <location evidence="1">Cytoplasm</location>
    </subcellularLocation>
</comment>
<dbReference type="OMA" id="DNRYMHL"/>
<dbReference type="HOGENOM" id="CLU_150234_0_0_1"/>
<reference evidence="8" key="3">
    <citation type="submission" date="2015-06" db="UniProtKB">
        <authorList>
            <consortium name="EnsemblProtists"/>
        </authorList>
    </citation>
    <scope>IDENTIFICATION</scope>
</reference>
<dbReference type="GeneID" id="17288950"/>
<dbReference type="InterPro" id="IPR001713">
    <property type="entry name" value="Prot_inh_stefin"/>
</dbReference>
<evidence type="ECO:0000256" key="2">
    <source>
        <dbReference type="ARBA" id="ARBA00009403"/>
    </source>
</evidence>
<dbReference type="PANTHER" id="PTHR11414">
    <property type="entry name" value="CYSTATIN FAMILY MEMBER"/>
    <property type="match status" value="1"/>
</dbReference>
<dbReference type="EnsemblProtists" id="EKX32219">
    <property type="protein sequence ID" value="EKX32219"/>
    <property type="gene ID" value="GUITHDRAFT_156393"/>
</dbReference>
<sequence length="100" mass="11103">MMTGGAGAEQNVTAEEKSIVEKVWPEVLKQRQKEYVSYEPKTFKAQVVAGMNYFVKVMAKTASGEECFVLKIYKPLPHMGSDLQLSGIKESSASDAIEHF</sequence>
<dbReference type="Gene3D" id="3.10.450.10">
    <property type="match status" value="1"/>
</dbReference>
<keyword evidence="3" id="KW-0963">Cytoplasm</keyword>
<evidence type="ECO:0000256" key="1">
    <source>
        <dbReference type="ARBA" id="ARBA00004496"/>
    </source>
</evidence>
<dbReference type="InterPro" id="IPR000010">
    <property type="entry name" value="Cystatin_dom"/>
</dbReference>
<protein>
    <recommendedName>
        <fullName evidence="6">Cystatin domain-containing protein</fullName>
    </recommendedName>
</protein>
<dbReference type="STRING" id="905079.L1I8J8"/>
<dbReference type="GO" id="GO:0005829">
    <property type="term" value="C:cytosol"/>
    <property type="evidence" value="ECO:0007669"/>
    <property type="project" value="TreeGrafter"/>
</dbReference>
<feature type="domain" description="Cystatin" evidence="6">
    <location>
        <begin position="15"/>
        <end position="65"/>
    </location>
</feature>
<dbReference type="RefSeq" id="XP_005819199.1">
    <property type="nucleotide sequence ID" value="XM_005819142.1"/>
</dbReference>
<dbReference type="PaxDb" id="55529-EKX32219"/>
<dbReference type="KEGG" id="gtt:GUITHDRAFT_156393"/>
<dbReference type="PANTHER" id="PTHR11414:SF21">
    <property type="entry name" value="CYSTATIN 14A, TANDEM DUPLICATE 1-RELATED"/>
    <property type="match status" value="1"/>
</dbReference>
<comment type="similarity">
    <text evidence="2">Belongs to the cystatin family.</text>
</comment>
<reference evidence="9" key="2">
    <citation type="submission" date="2012-11" db="EMBL/GenBank/DDBJ databases">
        <authorList>
            <person name="Kuo A."/>
            <person name="Curtis B.A."/>
            <person name="Tanifuji G."/>
            <person name="Burki F."/>
            <person name="Gruber A."/>
            <person name="Irimia M."/>
            <person name="Maruyama S."/>
            <person name="Arias M.C."/>
            <person name="Ball S.G."/>
            <person name="Gile G.H."/>
            <person name="Hirakawa Y."/>
            <person name="Hopkins J.F."/>
            <person name="Rensing S.A."/>
            <person name="Schmutz J."/>
            <person name="Symeonidi A."/>
            <person name="Elias M."/>
            <person name="Eveleigh R.J."/>
            <person name="Herman E.K."/>
            <person name="Klute M.J."/>
            <person name="Nakayama T."/>
            <person name="Obornik M."/>
            <person name="Reyes-Prieto A."/>
            <person name="Armbrust E.V."/>
            <person name="Aves S.J."/>
            <person name="Beiko R.G."/>
            <person name="Coutinho P."/>
            <person name="Dacks J.B."/>
            <person name="Durnford D.G."/>
            <person name="Fast N.M."/>
            <person name="Green B.R."/>
            <person name="Grisdale C."/>
            <person name="Hempe F."/>
            <person name="Henrissat B."/>
            <person name="Hoppner M.P."/>
            <person name="Ishida K.-I."/>
            <person name="Kim E."/>
            <person name="Koreny L."/>
            <person name="Kroth P.G."/>
            <person name="Liu Y."/>
            <person name="Malik S.-B."/>
            <person name="Maier U.G."/>
            <person name="McRose D."/>
            <person name="Mock T."/>
            <person name="Neilson J.A."/>
            <person name="Onodera N.T."/>
            <person name="Poole A.M."/>
            <person name="Pritham E.J."/>
            <person name="Richards T.A."/>
            <person name="Rocap G."/>
            <person name="Roy S.W."/>
            <person name="Sarai C."/>
            <person name="Schaack S."/>
            <person name="Shirato S."/>
            <person name="Slamovits C.H."/>
            <person name="Spencer D.F."/>
            <person name="Suzuki S."/>
            <person name="Worden A.Z."/>
            <person name="Zauner S."/>
            <person name="Barry K."/>
            <person name="Bell C."/>
            <person name="Bharti A.K."/>
            <person name="Crow J.A."/>
            <person name="Grimwood J."/>
            <person name="Kramer R."/>
            <person name="Lindquist E."/>
            <person name="Lucas S."/>
            <person name="Salamov A."/>
            <person name="McFadden G.I."/>
            <person name="Lane C.E."/>
            <person name="Keeling P.J."/>
            <person name="Gray M.W."/>
            <person name="Grigoriev I.V."/>
            <person name="Archibald J.M."/>
        </authorList>
    </citation>
    <scope>NUCLEOTIDE SEQUENCE</scope>
    <source>
        <strain evidence="9">CCMP2712</strain>
    </source>
</reference>
<dbReference type="OrthoDB" id="2429551at2759"/>
<evidence type="ECO:0000313" key="7">
    <source>
        <dbReference type="EMBL" id="EKX32219.1"/>
    </source>
</evidence>
<dbReference type="AlphaFoldDB" id="L1I8J8"/>
<proteinExistence type="inferred from homology"/>
<accession>L1I8J8</accession>
<organism evidence="7">
    <name type="scientific">Guillardia theta (strain CCMP2712)</name>
    <name type="common">Cryptophyte</name>
    <dbReference type="NCBI Taxonomy" id="905079"/>
    <lineage>
        <taxon>Eukaryota</taxon>
        <taxon>Cryptophyceae</taxon>
        <taxon>Pyrenomonadales</taxon>
        <taxon>Geminigeraceae</taxon>
        <taxon>Guillardia</taxon>
    </lineage>
</organism>
<dbReference type="PRINTS" id="PR00295">
    <property type="entry name" value="STEFINA"/>
</dbReference>
<keyword evidence="4" id="KW-0646">Protease inhibitor</keyword>
<dbReference type="Proteomes" id="UP000011087">
    <property type="component" value="Unassembled WGS sequence"/>
</dbReference>